<gene>
    <name evidence="2" type="ORF">MARU1_003832</name>
</gene>
<dbReference type="EMBL" id="CP119924">
    <property type="protein sequence ID" value="WFD17769.1"/>
    <property type="molecule type" value="Genomic_DNA"/>
</dbReference>
<dbReference type="Proteomes" id="UP001217582">
    <property type="component" value="Chromosome 9"/>
</dbReference>
<accession>A0AAJ6CLG9</accession>
<reference evidence="2 3" key="1">
    <citation type="submission" date="2023-03" db="EMBL/GenBank/DDBJ databases">
        <title>Mating type loci evolution in Malassezia.</title>
        <authorList>
            <person name="Coelho M.A."/>
        </authorList>
    </citation>
    <scope>NUCLEOTIDE SEQUENCE [LARGE SCALE GENOMIC DNA]</scope>
    <source>
        <strain evidence="2 3">CBS 13387</strain>
    </source>
</reference>
<feature type="compositionally biased region" description="Pro residues" evidence="1">
    <location>
        <begin position="466"/>
        <end position="479"/>
    </location>
</feature>
<organism evidence="2 3">
    <name type="scientific">Malassezia arunalokei</name>
    <dbReference type="NCBI Taxonomy" id="1514897"/>
    <lineage>
        <taxon>Eukaryota</taxon>
        <taxon>Fungi</taxon>
        <taxon>Dikarya</taxon>
        <taxon>Basidiomycota</taxon>
        <taxon>Ustilaginomycotina</taxon>
        <taxon>Malasseziomycetes</taxon>
        <taxon>Malasseziales</taxon>
        <taxon>Malasseziaceae</taxon>
        <taxon>Malassezia</taxon>
    </lineage>
</organism>
<feature type="compositionally biased region" description="Basic residues" evidence="1">
    <location>
        <begin position="1"/>
        <end position="14"/>
    </location>
</feature>
<protein>
    <submittedName>
        <fullName evidence="2">Uncharacterized protein</fullName>
    </submittedName>
</protein>
<evidence type="ECO:0000313" key="3">
    <source>
        <dbReference type="Proteomes" id="UP001217582"/>
    </source>
</evidence>
<proteinExistence type="predicted"/>
<evidence type="ECO:0000256" key="1">
    <source>
        <dbReference type="SAM" id="MobiDB-lite"/>
    </source>
</evidence>
<feature type="region of interest" description="Disordered" evidence="1">
    <location>
        <begin position="1"/>
        <end position="21"/>
    </location>
</feature>
<evidence type="ECO:0000313" key="2">
    <source>
        <dbReference type="EMBL" id="WFD17769.1"/>
    </source>
</evidence>
<sequence length="479" mass="53131">MLVVKKANRPRTRRAAQGPPALGLITWPSSEHMTGRRLAERRTLLAIHAGRGRMETPACPLCEQVGTVQWLDEAYAYVCVECATIVADAPLDVVEQPEGVVPQPPRLPRWWAYDRASARHAHDRRRARHATEMVQGAATRLGFAYAANDSLALLERALRQERAPPWGALASACLYATLRRDHRLVDVAAVATAMEQTHAAVAHACRWLRRKTALPLLVNDPALYLEAQLAYLEAHPDVLPRAVDMAHVRTMTTRLLQHICTYAWATSLEAPSLAYATIMHAIEGVCRRAWPVRAMASHAPQVSAHTLDGSVLVSPCHASVSTVLVRYAEIEKMLHTLVEALPWVAQRPISKRERDRMRHAQGQRSLSRADVATYMSDAIEWAAQHPPQETRVWSQAFAPRRSIARSLDPASMAQRLGLHGPRIDALSDADVDARLFAPDELASYMRTPAEQARWAQLKGWDTAPAAPAPVPPPPPMKRL</sequence>
<dbReference type="AlphaFoldDB" id="A0AAJ6CLG9"/>
<name>A0AAJ6CLG9_9BASI</name>
<keyword evidence="3" id="KW-1185">Reference proteome</keyword>
<feature type="region of interest" description="Disordered" evidence="1">
    <location>
        <begin position="459"/>
        <end position="479"/>
    </location>
</feature>